<protein>
    <submittedName>
        <fullName evidence="1">Uncharacterized protein</fullName>
    </submittedName>
</protein>
<gene>
    <name evidence="1" type="ORF">C5167_040845</name>
</gene>
<reference evidence="1 2" key="1">
    <citation type="journal article" date="2018" name="Science">
        <title>The opium poppy genome and morphinan production.</title>
        <authorList>
            <person name="Guo L."/>
            <person name="Winzer T."/>
            <person name="Yang X."/>
            <person name="Li Y."/>
            <person name="Ning Z."/>
            <person name="He Z."/>
            <person name="Teodor R."/>
            <person name="Lu Y."/>
            <person name="Bowser T.A."/>
            <person name="Graham I.A."/>
            <person name="Ye K."/>
        </authorList>
    </citation>
    <scope>NUCLEOTIDE SEQUENCE [LARGE SCALE GENOMIC DNA]</scope>
    <source>
        <strain evidence="2">cv. HN1</strain>
        <tissue evidence="1">Leaves</tissue>
    </source>
</reference>
<dbReference type="AlphaFoldDB" id="A0A4Y7IJM6"/>
<proteinExistence type="predicted"/>
<sequence length="50" mass="5499">MAGHRSSSMMTDPRLGVGALSFKSSMLESVFCQISRNDEERGVDGWYSQG</sequence>
<dbReference type="Gramene" id="RZC47911">
    <property type="protein sequence ID" value="RZC47911"/>
    <property type="gene ID" value="C5167_040845"/>
</dbReference>
<keyword evidence="2" id="KW-1185">Reference proteome</keyword>
<organism evidence="1 2">
    <name type="scientific">Papaver somniferum</name>
    <name type="common">Opium poppy</name>
    <dbReference type="NCBI Taxonomy" id="3469"/>
    <lineage>
        <taxon>Eukaryota</taxon>
        <taxon>Viridiplantae</taxon>
        <taxon>Streptophyta</taxon>
        <taxon>Embryophyta</taxon>
        <taxon>Tracheophyta</taxon>
        <taxon>Spermatophyta</taxon>
        <taxon>Magnoliopsida</taxon>
        <taxon>Ranunculales</taxon>
        <taxon>Papaveraceae</taxon>
        <taxon>Papaveroideae</taxon>
        <taxon>Papaver</taxon>
    </lineage>
</organism>
<dbReference type="EMBL" id="CM010715">
    <property type="protein sequence ID" value="RZC47911.1"/>
    <property type="molecule type" value="Genomic_DNA"/>
</dbReference>
<evidence type="ECO:0000313" key="2">
    <source>
        <dbReference type="Proteomes" id="UP000316621"/>
    </source>
</evidence>
<evidence type="ECO:0000313" key="1">
    <source>
        <dbReference type="EMBL" id="RZC47911.1"/>
    </source>
</evidence>
<accession>A0A4Y7IJM6</accession>
<dbReference type="Proteomes" id="UP000316621">
    <property type="component" value="Chromosome 1"/>
</dbReference>
<name>A0A4Y7IJM6_PAPSO</name>